<evidence type="ECO:0000259" key="10">
    <source>
        <dbReference type="PROSITE" id="PS00300"/>
    </source>
</evidence>
<evidence type="ECO:0000256" key="7">
    <source>
        <dbReference type="ARBA" id="ARBA00023170"/>
    </source>
</evidence>
<protein>
    <recommendedName>
        <fullName evidence="9">Signal recognition particle receptor FtsY</fullName>
        <shortName evidence="9">SRP receptor</shortName>
        <ecNumber evidence="9">3.6.5.4</ecNumber>
    </recommendedName>
</protein>
<comment type="function">
    <text evidence="9">Involved in targeting and insertion of nascent membrane proteins into the cytoplasmic membrane. Acts as a receptor for the complex formed by the signal recognition particle (SRP) and the ribosome-nascent chain (RNC).</text>
</comment>
<feature type="binding site" evidence="9">
    <location>
        <begin position="191"/>
        <end position="195"/>
    </location>
    <ligand>
        <name>GTP</name>
        <dbReference type="ChEBI" id="CHEBI:37565"/>
    </ligand>
</feature>
<dbReference type="Pfam" id="PF00448">
    <property type="entry name" value="SRP54"/>
    <property type="match status" value="1"/>
</dbReference>
<dbReference type="PANTHER" id="PTHR43134">
    <property type="entry name" value="SIGNAL RECOGNITION PARTICLE RECEPTOR SUBUNIT ALPHA"/>
    <property type="match status" value="1"/>
</dbReference>
<dbReference type="InterPro" id="IPR003593">
    <property type="entry name" value="AAA+_ATPase"/>
</dbReference>
<keyword evidence="4 9" id="KW-0378">Hydrolase</keyword>
<dbReference type="SUPFAM" id="SSF47364">
    <property type="entry name" value="Domain of the SRP/SRP receptor G-proteins"/>
    <property type="match status" value="1"/>
</dbReference>
<keyword evidence="7 9" id="KW-0675">Receptor</keyword>
<dbReference type="HAMAP" id="MF_00920">
    <property type="entry name" value="FtsY"/>
    <property type="match status" value="1"/>
</dbReference>
<keyword evidence="5 9" id="KW-0342">GTP-binding</keyword>
<comment type="subcellular location">
    <subcellularLocation>
        <location evidence="9">Cell membrane</location>
        <topology evidence="9">Peripheral membrane protein</topology>
        <orientation evidence="9">Cytoplasmic side</orientation>
    </subcellularLocation>
    <subcellularLocation>
        <location evidence="9">Cytoplasm</location>
    </subcellularLocation>
</comment>
<feature type="domain" description="SRP54-type proteins GTP-binding" evidence="10">
    <location>
        <begin position="276"/>
        <end position="289"/>
    </location>
</feature>
<organism evidence="11 12">
    <name type="scientific">Candidatus Spyradosoma merdigallinarum</name>
    <dbReference type="NCBI Taxonomy" id="2840950"/>
    <lineage>
        <taxon>Bacteria</taxon>
        <taxon>Pseudomonadati</taxon>
        <taxon>Verrucomicrobiota</taxon>
        <taxon>Opitutia</taxon>
        <taxon>Opitutia incertae sedis</taxon>
        <taxon>Candidatus Spyradosoma</taxon>
    </lineage>
</organism>
<evidence type="ECO:0000256" key="6">
    <source>
        <dbReference type="ARBA" id="ARBA00023136"/>
    </source>
</evidence>
<comment type="similarity">
    <text evidence="9">Belongs to the GTP-binding SRP family. FtsY subfamily.</text>
</comment>
<dbReference type="EC" id="3.6.5.4" evidence="9"/>
<dbReference type="GO" id="GO:0005886">
    <property type="term" value="C:plasma membrane"/>
    <property type="evidence" value="ECO:0007669"/>
    <property type="project" value="UniProtKB-SubCell"/>
</dbReference>
<sequence length="305" mass="32653">MFGSLLQKFKDGFRKTAKLFGSLGGIFSKKLDAASIDELEEALYGADFGVETTQEILDEIRKAYAADKDLHGRAAAEIGRRVLSRVLAGAQAEFSPDPAHVPEVIALVGVNGAGKTTTAAKLAHLFETNGDPVILGACDTFRAAANEQIAAWAERLKLDLVPGRHGADAAAVAFDAVQAARSRGKRIAILDTAGRLHTKAHLMEELKKISRVVSKLDPAAPHHRWLVVDGTLGSNSIEQAKIFNEAFGLTGLIVTKLDGTSRGGALVGIWRELRIPIYFVGLGEKPEDLQPFSVENYVSAVFGEA</sequence>
<keyword evidence="3 9" id="KW-0547">Nucleotide-binding</keyword>
<keyword evidence="6 9" id="KW-0472">Membrane</keyword>
<dbReference type="Gene3D" id="3.40.50.300">
    <property type="entry name" value="P-loop containing nucleotide triphosphate hydrolases"/>
    <property type="match status" value="1"/>
</dbReference>
<dbReference type="Pfam" id="PF02881">
    <property type="entry name" value="SRP54_N"/>
    <property type="match status" value="1"/>
</dbReference>
<name>A0A9D1T160_9BACT</name>
<dbReference type="GO" id="GO:0005047">
    <property type="term" value="F:signal recognition particle binding"/>
    <property type="evidence" value="ECO:0007669"/>
    <property type="project" value="TreeGrafter"/>
</dbReference>
<evidence type="ECO:0000313" key="11">
    <source>
        <dbReference type="EMBL" id="HIV04089.1"/>
    </source>
</evidence>
<dbReference type="SMART" id="SM00963">
    <property type="entry name" value="SRP54_N"/>
    <property type="match status" value="1"/>
</dbReference>
<reference evidence="11" key="1">
    <citation type="submission" date="2020-10" db="EMBL/GenBank/DDBJ databases">
        <authorList>
            <person name="Gilroy R."/>
        </authorList>
    </citation>
    <scope>NUCLEOTIDE SEQUENCE</scope>
    <source>
        <strain evidence="11">10669</strain>
    </source>
</reference>
<dbReference type="GO" id="GO:0005737">
    <property type="term" value="C:cytoplasm"/>
    <property type="evidence" value="ECO:0007669"/>
    <property type="project" value="UniProtKB-SubCell"/>
</dbReference>
<dbReference type="InterPro" id="IPR013822">
    <property type="entry name" value="Signal_recog_particl_SRP54_hlx"/>
</dbReference>
<dbReference type="GO" id="GO:0006614">
    <property type="term" value="P:SRP-dependent cotranslational protein targeting to membrane"/>
    <property type="evidence" value="ECO:0007669"/>
    <property type="project" value="InterPro"/>
</dbReference>
<evidence type="ECO:0000256" key="4">
    <source>
        <dbReference type="ARBA" id="ARBA00022801"/>
    </source>
</evidence>
<proteinExistence type="inferred from homology"/>
<evidence type="ECO:0000256" key="5">
    <source>
        <dbReference type="ARBA" id="ARBA00023134"/>
    </source>
</evidence>
<dbReference type="Proteomes" id="UP000886812">
    <property type="component" value="Unassembled WGS sequence"/>
</dbReference>
<dbReference type="GO" id="GO:0005525">
    <property type="term" value="F:GTP binding"/>
    <property type="evidence" value="ECO:0007669"/>
    <property type="project" value="UniProtKB-UniRule"/>
</dbReference>
<keyword evidence="2 9" id="KW-0963">Cytoplasm</keyword>
<comment type="subunit">
    <text evidence="9">Part of the signal recognition particle protein translocation system, which is composed of SRP and FtsY.</text>
</comment>
<keyword evidence="1 9" id="KW-1003">Cell membrane</keyword>
<dbReference type="InterPro" id="IPR042101">
    <property type="entry name" value="SRP54_N_sf"/>
</dbReference>
<dbReference type="AlphaFoldDB" id="A0A9D1T160"/>
<dbReference type="GO" id="GO:0003924">
    <property type="term" value="F:GTPase activity"/>
    <property type="evidence" value="ECO:0007669"/>
    <property type="project" value="UniProtKB-UniRule"/>
</dbReference>
<dbReference type="Gene3D" id="1.20.120.140">
    <property type="entry name" value="Signal recognition particle SRP54, nucleotide-binding domain"/>
    <property type="match status" value="1"/>
</dbReference>
<gene>
    <name evidence="9 11" type="primary">ftsY</name>
    <name evidence="11" type="ORF">IAC75_02925</name>
</gene>
<dbReference type="PROSITE" id="PS00300">
    <property type="entry name" value="SRP54"/>
    <property type="match status" value="1"/>
</dbReference>
<dbReference type="InterPro" id="IPR000897">
    <property type="entry name" value="SRP54_GTPase_dom"/>
</dbReference>
<comment type="catalytic activity">
    <reaction evidence="8 9">
        <text>GTP + H2O = GDP + phosphate + H(+)</text>
        <dbReference type="Rhea" id="RHEA:19669"/>
        <dbReference type="ChEBI" id="CHEBI:15377"/>
        <dbReference type="ChEBI" id="CHEBI:15378"/>
        <dbReference type="ChEBI" id="CHEBI:37565"/>
        <dbReference type="ChEBI" id="CHEBI:43474"/>
        <dbReference type="ChEBI" id="CHEBI:58189"/>
        <dbReference type="EC" id="3.6.5.4"/>
    </reaction>
</comment>
<evidence type="ECO:0000313" key="12">
    <source>
        <dbReference type="Proteomes" id="UP000886812"/>
    </source>
</evidence>
<evidence type="ECO:0000256" key="9">
    <source>
        <dbReference type="HAMAP-Rule" id="MF_00920"/>
    </source>
</evidence>
<dbReference type="FunFam" id="3.40.50.300:FF:000053">
    <property type="entry name" value="Signal recognition particle receptor FtsY"/>
    <property type="match status" value="1"/>
</dbReference>
<dbReference type="NCBIfam" id="TIGR00064">
    <property type="entry name" value="ftsY"/>
    <property type="match status" value="1"/>
</dbReference>
<evidence type="ECO:0000256" key="8">
    <source>
        <dbReference type="ARBA" id="ARBA00048027"/>
    </source>
</evidence>
<evidence type="ECO:0000256" key="2">
    <source>
        <dbReference type="ARBA" id="ARBA00022490"/>
    </source>
</evidence>
<evidence type="ECO:0000256" key="1">
    <source>
        <dbReference type="ARBA" id="ARBA00022475"/>
    </source>
</evidence>
<dbReference type="EMBL" id="DVOG01000076">
    <property type="protein sequence ID" value="HIV04089.1"/>
    <property type="molecule type" value="Genomic_DNA"/>
</dbReference>
<dbReference type="SMART" id="SM00962">
    <property type="entry name" value="SRP54"/>
    <property type="match status" value="1"/>
</dbReference>
<evidence type="ECO:0000256" key="3">
    <source>
        <dbReference type="ARBA" id="ARBA00022741"/>
    </source>
</evidence>
<feature type="binding site" evidence="9">
    <location>
        <begin position="109"/>
        <end position="116"/>
    </location>
    <ligand>
        <name>GTP</name>
        <dbReference type="ChEBI" id="CHEBI:37565"/>
    </ligand>
</feature>
<dbReference type="SMART" id="SM00382">
    <property type="entry name" value="AAA"/>
    <property type="match status" value="1"/>
</dbReference>
<dbReference type="PANTHER" id="PTHR43134:SF1">
    <property type="entry name" value="SIGNAL RECOGNITION PARTICLE RECEPTOR SUBUNIT ALPHA"/>
    <property type="match status" value="1"/>
</dbReference>
<feature type="binding site" evidence="9">
    <location>
        <begin position="255"/>
        <end position="258"/>
    </location>
    <ligand>
        <name>GTP</name>
        <dbReference type="ChEBI" id="CHEBI:37565"/>
    </ligand>
</feature>
<reference evidence="11" key="2">
    <citation type="journal article" date="2021" name="PeerJ">
        <title>Extensive microbial diversity within the chicken gut microbiome revealed by metagenomics and culture.</title>
        <authorList>
            <person name="Gilroy R."/>
            <person name="Ravi A."/>
            <person name="Getino M."/>
            <person name="Pursley I."/>
            <person name="Horton D.L."/>
            <person name="Alikhan N.F."/>
            <person name="Baker D."/>
            <person name="Gharbi K."/>
            <person name="Hall N."/>
            <person name="Watson M."/>
            <person name="Adriaenssens E.M."/>
            <person name="Foster-Nyarko E."/>
            <person name="Jarju S."/>
            <person name="Secka A."/>
            <person name="Antonio M."/>
            <person name="Oren A."/>
            <person name="Chaudhuri R.R."/>
            <person name="La Ragione R."/>
            <person name="Hildebrand F."/>
            <person name="Pallen M.J."/>
        </authorList>
    </citation>
    <scope>NUCLEOTIDE SEQUENCE</scope>
    <source>
        <strain evidence="11">10669</strain>
    </source>
</reference>
<accession>A0A9D1T160</accession>
<comment type="caution">
    <text evidence="11">The sequence shown here is derived from an EMBL/GenBank/DDBJ whole genome shotgun (WGS) entry which is preliminary data.</text>
</comment>
<dbReference type="SUPFAM" id="SSF52540">
    <property type="entry name" value="P-loop containing nucleoside triphosphate hydrolases"/>
    <property type="match status" value="1"/>
</dbReference>
<dbReference type="InterPro" id="IPR027417">
    <property type="entry name" value="P-loop_NTPase"/>
</dbReference>
<dbReference type="InterPro" id="IPR036225">
    <property type="entry name" value="SRP/SRP_N"/>
</dbReference>
<dbReference type="InterPro" id="IPR004390">
    <property type="entry name" value="SR_rcpt_FtsY"/>
</dbReference>